<comment type="subunit">
    <text evidence="9">Component of the toroidal 9-1-1 (RAD9-RAD1-HUS1) complex, composed of RAD9A, RAD1 and HUS1. The 9-1-1 complex associates with LIG1, POLB, FEN1, RAD17, HDAC1, RPA1 and RPA2. The 9-1-1 complex associates with the RAD17-RFC complex. HUS1 interacts with POLB, HDAC1, FEN1, PCNA and RAD9B. HUS1 does not interact with RAD17. Interacts with DNAJC7.</text>
</comment>
<evidence type="ECO:0000256" key="2">
    <source>
        <dbReference type="ARBA" id="ARBA00004514"/>
    </source>
</evidence>
<dbReference type="EMBL" id="RJVU01042591">
    <property type="protein sequence ID" value="ROL45430.1"/>
    <property type="molecule type" value="Genomic_DNA"/>
</dbReference>
<keyword evidence="4" id="KW-0963">Cytoplasm</keyword>
<feature type="region of interest" description="Disordered" evidence="11">
    <location>
        <begin position="860"/>
        <end position="881"/>
    </location>
</feature>
<evidence type="ECO:0000256" key="7">
    <source>
        <dbReference type="ARBA" id="ARBA00023242"/>
    </source>
</evidence>
<feature type="compositionally biased region" description="Basic and acidic residues" evidence="11">
    <location>
        <begin position="530"/>
        <end position="540"/>
    </location>
</feature>
<dbReference type="InterPro" id="IPR007150">
    <property type="entry name" value="HUS1/Mec3"/>
</dbReference>
<evidence type="ECO:0000256" key="1">
    <source>
        <dbReference type="ARBA" id="ARBA00004123"/>
    </source>
</evidence>
<dbReference type="GO" id="GO:0044778">
    <property type="term" value="P:meiotic DNA integrity checkpoint signaling"/>
    <property type="evidence" value="ECO:0007669"/>
    <property type="project" value="TreeGrafter"/>
</dbReference>
<evidence type="ECO:0000256" key="8">
    <source>
        <dbReference type="ARBA" id="ARBA00055414"/>
    </source>
</evidence>
<sequence>MKFRAKIIDVGCLNHFTRVVNTVSKLSKACVLRLTCDHLYFVLSGRVATGGVSMWCELSQNEPQRLFQVNFFDEFQLEGLSADANEIFLEVAPENLSRALKTAQNAKSVKIKLTKKNCPCLTLAAELPSLSSVSRVVTHDIPVDVIPRRLWHDFREPQMPDFDVSIYLPPLKTMKSVVDRMKNLSNYLVIEANLSGEMNLKIETDLVSVTTHFKELGNPPWGDDGSPSASASHRDTELMAQTRVDIRKLQQFLTGQQVNPSRAMCKLKMNPPCARCGKTVYPTEKISCLDKVWYQEQLSVLSSRSGSGHCSCFSGPAVFFGSDAELQRPTEQLFVLWIECHDSDKDTGTHSHFLSRCSVVSSEYASDVCLIDSLTAVSGSDCHYPKTSFTIVTDTPENLRLKQQSELQSQVRYKRDFEESKGRGFSIVTDTPELQRLRRTQEHISNSWSRSRSSSDGQKRRSSRPCVAALPSAGVCESVSVMCDAEEAAGRTDGGVEAAAEDSPGADPDPSPDPIPAAREEQNEEPANASDRRCVSHSVSEVRYREDGRKKLSCSLFSQLPDTTDTQHAKHMTDLQSHNKYKEDGRKDASTSLYTQLAETLETKHAKEAYQLQSQVMYKDGQTSGSLFSTLPETPEIQFAREITETISENKYREQSRKSVSSCVYSQLPETAETQFSRSVSELQSQVHHHLRQPASPQEEEEDDDDVCVCVQVKYKADAQQQMSRSLYHQLSDTPETQHARDAAQIQSQLKYQQGRASVTGSSLYSLMAETPQNEFVKQQMELQSELKYKADVKENSSNLYSLMPETLETQFAKHAAELQSDVAYKGVRKGDFSGSSFTAVPDSAEMKFVQQVSHMLSENKYREEGRRSLASSVYSQLSDTPETQFVKSVSDLQSEARET</sequence>
<evidence type="ECO:0000256" key="11">
    <source>
        <dbReference type="SAM" id="MobiDB-lite"/>
    </source>
</evidence>
<feature type="region of interest" description="Disordered" evidence="11">
    <location>
        <begin position="488"/>
        <end position="540"/>
    </location>
</feature>
<accession>A0A3N0YHT1</accession>
<dbReference type="SMART" id="SM00227">
    <property type="entry name" value="NEBU"/>
    <property type="match status" value="10"/>
</dbReference>
<feature type="compositionally biased region" description="Low complexity" evidence="11">
    <location>
        <begin position="445"/>
        <end position="456"/>
    </location>
</feature>
<feature type="compositionally biased region" description="Polar residues" evidence="11">
    <location>
        <begin position="676"/>
        <end position="686"/>
    </location>
</feature>
<protein>
    <recommendedName>
        <fullName evidence="10">Checkpoint protein HUS1</fullName>
    </recommendedName>
</protein>
<evidence type="ECO:0000256" key="6">
    <source>
        <dbReference type="ARBA" id="ARBA00022763"/>
    </source>
</evidence>
<comment type="function">
    <text evidence="8">Component of the 9-1-1 cell-cycle checkpoint response complex that plays a major role in DNA repair. The 9-1-1 complex is recruited to DNA lesion upon damage by the RAD17-replication factor C (RFC) clamp loader complex. Acts then as a sliding clamp platform on DNA for several proteins involved in long-patch base excision repair (LP-BER). The 9-1-1 complex stimulates DNA polymerase beta (POLB) activity by increasing its affinity for the 3'-OH end of the primer-template and stabilizes POLB to those sites where LP-BER proceeds; endonuclease FEN1 cleavage activity on substrates with double, nick, or gap flaps of distinct sequences and lengths; and DNA ligase I (LIG1) on long-patch base excision repair substrates. The 9-1-1 complex is necessary for the recruitment of RHNO1 to sites of double-stranded breaks (DSB) occurring during the S phase.</text>
</comment>
<comment type="similarity">
    <text evidence="3">Belongs to the HUS1 family.</text>
</comment>
<feature type="region of interest" description="Disordered" evidence="11">
    <location>
        <begin position="424"/>
        <end position="467"/>
    </location>
</feature>
<keyword evidence="13" id="KW-1185">Reference proteome</keyword>
<evidence type="ECO:0000313" key="13">
    <source>
        <dbReference type="Proteomes" id="UP000281406"/>
    </source>
</evidence>
<keyword evidence="7" id="KW-0539">Nucleus</keyword>
<evidence type="ECO:0000256" key="10">
    <source>
        <dbReference type="ARBA" id="ARBA00073746"/>
    </source>
</evidence>
<dbReference type="GO" id="GO:0000724">
    <property type="term" value="P:double-strand break repair via homologous recombination"/>
    <property type="evidence" value="ECO:0007669"/>
    <property type="project" value="TreeGrafter"/>
</dbReference>
<dbReference type="GO" id="GO:0005829">
    <property type="term" value="C:cytosol"/>
    <property type="evidence" value="ECO:0007669"/>
    <property type="project" value="UniProtKB-SubCell"/>
</dbReference>
<feature type="compositionally biased region" description="Low complexity" evidence="11">
    <location>
        <begin position="497"/>
        <end position="506"/>
    </location>
</feature>
<dbReference type="GO" id="GO:0000723">
    <property type="term" value="P:telomere maintenance"/>
    <property type="evidence" value="ECO:0007669"/>
    <property type="project" value="TreeGrafter"/>
</dbReference>
<feature type="compositionally biased region" description="Basic and acidic residues" evidence="11">
    <location>
        <begin position="433"/>
        <end position="442"/>
    </location>
</feature>
<evidence type="ECO:0000256" key="3">
    <source>
        <dbReference type="ARBA" id="ARBA00005563"/>
    </source>
</evidence>
<dbReference type="OrthoDB" id="10063861at2759"/>
<dbReference type="Proteomes" id="UP000281406">
    <property type="component" value="Unassembled WGS sequence"/>
</dbReference>
<dbReference type="GO" id="GO:0030896">
    <property type="term" value="C:checkpoint clamp complex"/>
    <property type="evidence" value="ECO:0007669"/>
    <property type="project" value="InterPro"/>
</dbReference>
<dbReference type="PANTHER" id="PTHR12900">
    <property type="entry name" value="MITOTIC AND DNA DAMAGE CHECKPOINT PROTEIN HUS1"/>
    <property type="match status" value="1"/>
</dbReference>
<gene>
    <name evidence="12" type="ORF">DPX16_2355</name>
</gene>
<proteinExistence type="inferred from homology"/>
<evidence type="ECO:0000256" key="9">
    <source>
        <dbReference type="ARBA" id="ARBA00061731"/>
    </source>
</evidence>
<dbReference type="GO" id="GO:0033314">
    <property type="term" value="P:mitotic DNA replication checkpoint signaling"/>
    <property type="evidence" value="ECO:0007669"/>
    <property type="project" value="TreeGrafter"/>
</dbReference>
<evidence type="ECO:0000256" key="4">
    <source>
        <dbReference type="ARBA" id="ARBA00022490"/>
    </source>
</evidence>
<organism evidence="12 13">
    <name type="scientific">Anabarilius grahami</name>
    <name type="common">Kanglang fish</name>
    <name type="synonym">Barilius grahami</name>
    <dbReference type="NCBI Taxonomy" id="495550"/>
    <lineage>
        <taxon>Eukaryota</taxon>
        <taxon>Metazoa</taxon>
        <taxon>Chordata</taxon>
        <taxon>Craniata</taxon>
        <taxon>Vertebrata</taxon>
        <taxon>Euteleostomi</taxon>
        <taxon>Actinopterygii</taxon>
        <taxon>Neopterygii</taxon>
        <taxon>Teleostei</taxon>
        <taxon>Ostariophysi</taxon>
        <taxon>Cypriniformes</taxon>
        <taxon>Xenocyprididae</taxon>
        <taxon>Xenocypridinae</taxon>
        <taxon>Xenocypridinae incertae sedis</taxon>
        <taxon>Anabarilius</taxon>
    </lineage>
</organism>
<dbReference type="GO" id="GO:0035861">
    <property type="term" value="C:site of double-strand break"/>
    <property type="evidence" value="ECO:0007669"/>
    <property type="project" value="TreeGrafter"/>
</dbReference>
<evidence type="ECO:0000313" key="12">
    <source>
        <dbReference type="EMBL" id="ROL45430.1"/>
    </source>
</evidence>
<dbReference type="Gene3D" id="3.70.10.10">
    <property type="match status" value="1"/>
</dbReference>
<dbReference type="GO" id="GO:0006289">
    <property type="term" value="P:nucleotide-excision repair"/>
    <property type="evidence" value="ECO:0007669"/>
    <property type="project" value="TreeGrafter"/>
</dbReference>
<dbReference type="GO" id="GO:0031573">
    <property type="term" value="P:mitotic intra-S DNA damage checkpoint signaling"/>
    <property type="evidence" value="ECO:0007669"/>
    <property type="project" value="TreeGrafter"/>
</dbReference>
<comment type="subcellular location">
    <subcellularLocation>
        <location evidence="2">Cytoplasm</location>
        <location evidence="2">Cytosol</location>
    </subcellularLocation>
    <subcellularLocation>
        <location evidence="1">Nucleus</location>
    </subcellularLocation>
</comment>
<dbReference type="Pfam" id="PF04005">
    <property type="entry name" value="Hus1"/>
    <property type="match status" value="1"/>
</dbReference>
<dbReference type="InterPro" id="IPR000900">
    <property type="entry name" value="Nebulin_repeat"/>
</dbReference>
<feature type="compositionally biased region" description="Polar residues" evidence="11">
    <location>
        <begin position="870"/>
        <end position="881"/>
    </location>
</feature>
<dbReference type="PANTHER" id="PTHR12900:SF0">
    <property type="entry name" value="CHECKPOINT PROTEIN"/>
    <property type="match status" value="1"/>
</dbReference>
<comment type="caution">
    <text evidence="12">The sequence shown here is derived from an EMBL/GenBank/DDBJ whole genome shotgun (WGS) entry which is preliminary data.</text>
</comment>
<dbReference type="FunFam" id="3.70.10.10:FF:000006">
    <property type="entry name" value="Checkpoint protein"/>
    <property type="match status" value="1"/>
</dbReference>
<evidence type="ECO:0000256" key="5">
    <source>
        <dbReference type="ARBA" id="ARBA00022737"/>
    </source>
</evidence>
<dbReference type="Pfam" id="PF00880">
    <property type="entry name" value="Nebulin"/>
    <property type="match status" value="5"/>
</dbReference>
<keyword evidence="6" id="KW-0227">DNA damage</keyword>
<feature type="region of interest" description="Disordered" evidence="11">
    <location>
        <begin position="676"/>
        <end position="704"/>
    </location>
</feature>
<keyword evidence="5" id="KW-0677">Repeat</keyword>
<dbReference type="AlphaFoldDB" id="A0A3N0YHT1"/>
<dbReference type="GO" id="GO:0009314">
    <property type="term" value="P:response to radiation"/>
    <property type="evidence" value="ECO:0007669"/>
    <property type="project" value="UniProtKB-ARBA"/>
</dbReference>
<reference evidence="12 13" key="1">
    <citation type="submission" date="2018-10" db="EMBL/GenBank/DDBJ databases">
        <title>Genome assembly for a Yunnan-Guizhou Plateau 3E fish, Anabarilius grahami (Regan), and its evolutionary and genetic applications.</title>
        <authorList>
            <person name="Jiang W."/>
        </authorList>
    </citation>
    <scope>NUCLEOTIDE SEQUENCE [LARGE SCALE GENOMIC DNA]</scope>
    <source>
        <strain evidence="12">AG-KIZ</strain>
        <tissue evidence="12">Muscle</tissue>
    </source>
</reference>
<dbReference type="PROSITE" id="PS51216">
    <property type="entry name" value="NEBULIN"/>
    <property type="match status" value="6"/>
</dbReference>
<name>A0A3N0YHT1_ANAGA</name>